<accession>A0A6M3KZM5</accession>
<evidence type="ECO:0000313" key="1">
    <source>
        <dbReference type="EMBL" id="QJA86961.1"/>
    </source>
</evidence>
<organism evidence="1">
    <name type="scientific">viral metagenome</name>
    <dbReference type="NCBI Taxonomy" id="1070528"/>
    <lineage>
        <taxon>unclassified sequences</taxon>
        <taxon>metagenomes</taxon>
        <taxon>organismal metagenomes</taxon>
    </lineage>
</organism>
<sequence>MRITPRLPRHDEIYFAGVAWLNSLGAEAQDHEAVMEWYRRDMGPGARHSDPFPEWEG</sequence>
<name>A0A6M3KZM5_9ZZZZ</name>
<proteinExistence type="predicted"/>
<protein>
    <submittedName>
        <fullName evidence="1">Uncharacterized protein</fullName>
    </submittedName>
</protein>
<reference evidence="1" key="1">
    <citation type="submission" date="2020-03" db="EMBL/GenBank/DDBJ databases">
        <title>The deep terrestrial virosphere.</title>
        <authorList>
            <person name="Holmfeldt K."/>
            <person name="Nilsson E."/>
            <person name="Simone D."/>
            <person name="Lopez-Fernandez M."/>
            <person name="Wu X."/>
            <person name="de Brujin I."/>
            <person name="Lundin D."/>
            <person name="Andersson A."/>
            <person name="Bertilsson S."/>
            <person name="Dopson M."/>
        </authorList>
    </citation>
    <scope>NUCLEOTIDE SEQUENCE</scope>
    <source>
        <strain evidence="1">MM415B03083</strain>
    </source>
</reference>
<dbReference type="AlphaFoldDB" id="A0A6M3KZM5"/>
<gene>
    <name evidence="1" type="ORF">MM415B03083_0002</name>
</gene>
<dbReference type="EMBL" id="MT142672">
    <property type="protein sequence ID" value="QJA86961.1"/>
    <property type="molecule type" value="Genomic_DNA"/>
</dbReference>